<name>A0AAV4U0Z8_CAEEX</name>
<comment type="caution">
    <text evidence="2">The sequence shown here is derived from an EMBL/GenBank/DDBJ whole genome shotgun (WGS) entry which is preliminary data.</text>
</comment>
<sequence>MIWPPRSPDMNPIEHLGHHREANNANFYKNLENKEEYLNVFNEEAKTASLQNFGDEYLYKEISDEGTEDLRFSTPNYSSTSEDLQDTRNDNNVTEHSSKFEKPEDYQHNYSTDLSYDNYPPNDNRMHDSFQQSENDSDCSKQDSELENQSVDAYYPTLIKKSLNNKHEHFSDSETHKATNSVSELKANTENDSSHTRKDSLMIKNNKSYIRFDDSENGRFYSNAENQTPPQISSHSVPSSTEFYTSSDNEYMYNYQPTPPREVESPLHEESDQDENLKKLDNQQLSNYHKKDRHEPADDLEEDDLIPLKQAEGTRKITILKQKMTHTVSKEEQGSINIHQNPQHRSPSDERIASESLIGNNDSPKHEKIEKREETIVFVKGTHIPGKNYGPEDDTFGYYFDTYENQQPNSELVKQFQTNIKGGPSSESSHRIQHNNHGDGYSTQYFSNSQPISSGLIHANKNQINKEYSSPSSRKINQVDPPTTAHEGEITYDFPRNQGKQLADTNSQHSYNENNGPAIENLADRNHHGENQHVSLSDIDPDQMYIDENTGQLIKFVTEEEARKLGIKAEYLTNEQIKEYSPTNFEKHSGQDQDYSKPHGSNNLYKQKDERKPNTKHTHSSSAGQSFHSPVTKQRGGNTYQKQAIIANNNQYHFPSKHVSARYNTDSLPFKETHVVYEDEPNNANPSHSNIGSIGDNYVLCPKHSSDSIQNQEGNKLNFESPGYSVSNQKSSYNQNNNNNKGSGGYN</sequence>
<feature type="compositionally biased region" description="Polar residues" evidence="1">
    <location>
        <begin position="73"/>
        <end position="82"/>
    </location>
</feature>
<reference evidence="2 3" key="1">
    <citation type="submission" date="2021-06" db="EMBL/GenBank/DDBJ databases">
        <title>Caerostris extrusa draft genome.</title>
        <authorList>
            <person name="Kono N."/>
            <person name="Arakawa K."/>
        </authorList>
    </citation>
    <scope>NUCLEOTIDE SEQUENCE [LARGE SCALE GENOMIC DNA]</scope>
</reference>
<evidence type="ECO:0000313" key="2">
    <source>
        <dbReference type="EMBL" id="GIY51440.1"/>
    </source>
</evidence>
<evidence type="ECO:0000256" key="1">
    <source>
        <dbReference type="SAM" id="MobiDB-lite"/>
    </source>
</evidence>
<feature type="region of interest" description="Disordered" evidence="1">
    <location>
        <begin position="220"/>
        <end position="305"/>
    </location>
</feature>
<feature type="region of interest" description="Disordered" evidence="1">
    <location>
        <begin position="580"/>
        <end position="636"/>
    </location>
</feature>
<feature type="compositionally biased region" description="Basic and acidic residues" evidence="1">
    <location>
        <begin position="168"/>
        <end position="177"/>
    </location>
</feature>
<feature type="compositionally biased region" description="Polar residues" evidence="1">
    <location>
        <begin position="620"/>
        <end position="636"/>
    </location>
</feature>
<feature type="region of interest" description="Disordered" evidence="1">
    <location>
        <begin position="419"/>
        <end position="445"/>
    </location>
</feature>
<feature type="compositionally biased region" description="Polar residues" evidence="1">
    <location>
        <begin position="466"/>
        <end position="476"/>
    </location>
</feature>
<evidence type="ECO:0000313" key="3">
    <source>
        <dbReference type="Proteomes" id="UP001054945"/>
    </source>
</evidence>
<feature type="compositionally biased region" description="Polar residues" evidence="1">
    <location>
        <begin position="334"/>
        <end position="345"/>
    </location>
</feature>
<dbReference type="Proteomes" id="UP001054945">
    <property type="component" value="Unassembled WGS sequence"/>
</dbReference>
<feature type="compositionally biased region" description="Basic and acidic residues" evidence="1">
    <location>
        <begin position="261"/>
        <end position="281"/>
    </location>
</feature>
<proteinExistence type="predicted"/>
<accession>A0AAV4U0Z8</accession>
<feature type="region of interest" description="Disordered" evidence="1">
    <location>
        <begin position="704"/>
        <end position="747"/>
    </location>
</feature>
<feature type="compositionally biased region" description="Low complexity" evidence="1">
    <location>
        <begin position="727"/>
        <end position="741"/>
    </location>
</feature>
<gene>
    <name evidence="2" type="primary">AVEN_187340_1</name>
    <name evidence="2" type="ORF">CEXT_237111</name>
</gene>
<feature type="compositionally biased region" description="Basic and acidic residues" evidence="1">
    <location>
        <begin position="187"/>
        <end position="200"/>
    </location>
</feature>
<feature type="compositionally biased region" description="Basic and acidic residues" evidence="1">
    <location>
        <begin position="585"/>
        <end position="597"/>
    </location>
</feature>
<feature type="region of interest" description="Disordered" evidence="1">
    <location>
        <begin position="326"/>
        <end position="367"/>
    </location>
</feature>
<feature type="region of interest" description="Disordered" evidence="1">
    <location>
        <begin position="466"/>
        <end position="488"/>
    </location>
</feature>
<feature type="region of interest" description="Disordered" evidence="1">
    <location>
        <begin position="69"/>
        <end position="147"/>
    </location>
</feature>
<evidence type="ECO:0008006" key="4">
    <source>
        <dbReference type="Google" id="ProtNLM"/>
    </source>
</evidence>
<protein>
    <recommendedName>
        <fullName evidence="4">GATA zinc finger domain-containing protein 14-like</fullName>
    </recommendedName>
</protein>
<organism evidence="2 3">
    <name type="scientific">Caerostris extrusa</name>
    <name type="common">Bark spider</name>
    <name type="synonym">Caerostris bankana</name>
    <dbReference type="NCBI Taxonomy" id="172846"/>
    <lineage>
        <taxon>Eukaryota</taxon>
        <taxon>Metazoa</taxon>
        <taxon>Ecdysozoa</taxon>
        <taxon>Arthropoda</taxon>
        <taxon>Chelicerata</taxon>
        <taxon>Arachnida</taxon>
        <taxon>Araneae</taxon>
        <taxon>Araneomorphae</taxon>
        <taxon>Entelegynae</taxon>
        <taxon>Araneoidea</taxon>
        <taxon>Araneidae</taxon>
        <taxon>Caerostris</taxon>
    </lineage>
</organism>
<dbReference type="AlphaFoldDB" id="A0AAV4U0Z8"/>
<keyword evidence="3" id="KW-1185">Reference proteome</keyword>
<dbReference type="EMBL" id="BPLR01012108">
    <property type="protein sequence ID" value="GIY51440.1"/>
    <property type="molecule type" value="Genomic_DNA"/>
</dbReference>
<feature type="region of interest" description="Disordered" evidence="1">
    <location>
        <begin position="168"/>
        <end position="200"/>
    </location>
</feature>
<feature type="compositionally biased region" description="Polar residues" evidence="1">
    <location>
        <begin position="223"/>
        <end position="249"/>
    </location>
</feature>
<feature type="compositionally biased region" description="Basic and acidic residues" evidence="1">
    <location>
        <begin position="96"/>
        <end position="107"/>
    </location>
</feature>